<dbReference type="InterPro" id="IPR052512">
    <property type="entry name" value="4CMD/NDH-1_regulator"/>
</dbReference>
<gene>
    <name evidence="2" type="ORF">RR42_m0596</name>
</gene>
<dbReference type="Proteomes" id="UP000031843">
    <property type="component" value="Chromosome main"/>
</dbReference>
<sequence>MTQARQDPAAYAQTPAFEAGRQVRSEVMGEQYVQRAFDAAQQQGDVGLQQLVTEFAWGTVWTRDGLDRKQRSLATVSMLIALNRPQELTGHLRGALANGVTPQELRELVVHSAVYCGFPAALDAGRKLADVLEAANVKG</sequence>
<organism evidence="2 3">
    <name type="scientific">Cupriavidus basilensis</name>
    <dbReference type="NCBI Taxonomy" id="68895"/>
    <lineage>
        <taxon>Bacteria</taxon>
        <taxon>Pseudomonadati</taxon>
        <taxon>Pseudomonadota</taxon>
        <taxon>Betaproteobacteria</taxon>
        <taxon>Burkholderiales</taxon>
        <taxon>Burkholderiaceae</taxon>
        <taxon>Cupriavidus</taxon>
    </lineage>
</organism>
<evidence type="ECO:0000259" key="1">
    <source>
        <dbReference type="Pfam" id="PF02627"/>
    </source>
</evidence>
<name>A0A0C4Y782_9BURK</name>
<dbReference type="GO" id="GO:0047575">
    <property type="term" value="F:4-carboxymuconolactone decarboxylase activity"/>
    <property type="evidence" value="ECO:0007669"/>
    <property type="project" value="UniProtKB-EC"/>
</dbReference>
<dbReference type="GO" id="GO:0051920">
    <property type="term" value="F:peroxiredoxin activity"/>
    <property type="evidence" value="ECO:0007669"/>
    <property type="project" value="InterPro"/>
</dbReference>
<accession>A0A0C4Y782</accession>
<dbReference type="AlphaFoldDB" id="A0A0C4Y782"/>
<dbReference type="PANTHER" id="PTHR33570:SF2">
    <property type="entry name" value="CARBOXYMUCONOLACTONE DECARBOXYLASE-LIKE DOMAIN-CONTAINING PROTEIN"/>
    <property type="match status" value="1"/>
</dbReference>
<evidence type="ECO:0000313" key="2">
    <source>
        <dbReference type="EMBL" id="AJG18009.1"/>
    </source>
</evidence>
<dbReference type="KEGG" id="cbw:RR42_m0596"/>
<dbReference type="InterPro" id="IPR029032">
    <property type="entry name" value="AhpD-like"/>
</dbReference>
<dbReference type="InterPro" id="IPR003779">
    <property type="entry name" value="CMD-like"/>
</dbReference>
<feature type="domain" description="Carboxymuconolactone decarboxylase-like" evidence="1">
    <location>
        <begin position="48"/>
        <end position="124"/>
    </location>
</feature>
<keyword evidence="3" id="KW-1185">Reference proteome</keyword>
<reference evidence="2 3" key="1">
    <citation type="journal article" date="2015" name="Genome Announc.">
        <title>Complete Genome Sequence of Cupriavidus basilensis 4G11, Isolated from the Oak Ridge Field Research Center Site.</title>
        <authorList>
            <person name="Ray J."/>
            <person name="Waters R.J."/>
            <person name="Skerker J.M."/>
            <person name="Kuehl J.V."/>
            <person name="Price M.N."/>
            <person name="Huang J."/>
            <person name="Chakraborty R."/>
            <person name="Arkin A.P."/>
            <person name="Deutschbauer A."/>
        </authorList>
    </citation>
    <scope>NUCLEOTIDE SEQUENCE [LARGE SCALE GENOMIC DNA]</scope>
    <source>
        <strain evidence="2">4G11</strain>
    </source>
</reference>
<evidence type="ECO:0000313" key="3">
    <source>
        <dbReference type="Proteomes" id="UP000031843"/>
    </source>
</evidence>
<dbReference type="EMBL" id="CP010536">
    <property type="protein sequence ID" value="AJG18009.1"/>
    <property type="molecule type" value="Genomic_DNA"/>
</dbReference>
<keyword evidence="2" id="KW-0456">Lyase</keyword>
<dbReference type="OrthoDB" id="9801400at2"/>
<protein>
    <submittedName>
        <fullName evidence="2">4-carboxymuconolactone decarboxylase</fullName>
        <ecNumber evidence="2">4.1.1.44</ecNumber>
    </submittedName>
</protein>
<dbReference type="PANTHER" id="PTHR33570">
    <property type="entry name" value="4-CARBOXYMUCONOLACTONE DECARBOXYLASE FAMILY PROTEIN"/>
    <property type="match status" value="1"/>
</dbReference>
<dbReference type="STRING" id="68895.RR42_m0596"/>
<dbReference type="EC" id="4.1.1.44" evidence="2"/>
<dbReference type="Gene3D" id="1.20.1290.10">
    <property type="entry name" value="AhpD-like"/>
    <property type="match status" value="1"/>
</dbReference>
<dbReference type="Pfam" id="PF02627">
    <property type="entry name" value="CMD"/>
    <property type="match status" value="1"/>
</dbReference>
<dbReference type="RefSeq" id="WP_043343802.1">
    <property type="nucleotide sequence ID" value="NZ_CP010536.1"/>
</dbReference>
<dbReference type="SUPFAM" id="SSF69118">
    <property type="entry name" value="AhpD-like"/>
    <property type="match status" value="1"/>
</dbReference>
<proteinExistence type="predicted"/>